<dbReference type="PANTHER" id="PTHR43087:SF1">
    <property type="entry name" value="LAO_AO TRANSPORT SYSTEM ATPASE"/>
    <property type="match status" value="1"/>
</dbReference>
<evidence type="ECO:0000313" key="7">
    <source>
        <dbReference type="EMBL" id="GAP19651.1"/>
    </source>
</evidence>
<dbReference type="SMART" id="SM00382">
    <property type="entry name" value="AAA"/>
    <property type="match status" value="1"/>
</dbReference>
<evidence type="ECO:0000256" key="3">
    <source>
        <dbReference type="ARBA" id="ARBA00022801"/>
    </source>
</evidence>
<comment type="similarity">
    <text evidence="1">Belongs to the SIMIBI class G3E GTPase family. ArgK/MeaB subfamily.</text>
</comment>
<keyword evidence="3" id="KW-0378">Hydrolase</keyword>
<dbReference type="OrthoDB" id="9778292at2"/>
<reference evidence="8 9" key="2">
    <citation type="submission" date="2015-07" db="EMBL/GenBank/DDBJ databases">
        <title>Genome sequence of Levilinea saccharolytica DSM 16555.</title>
        <authorList>
            <person name="Hemp J."/>
            <person name="Ward L.M."/>
            <person name="Pace L.A."/>
            <person name="Fischer W.W."/>
        </authorList>
    </citation>
    <scope>NUCLEOTIDE SEQUENCE [LARGE SCALE GENOMIC DNA]</scope>
    <source>
        <strain evidence="8 9">KIBI-1</strain>
    </source>
</reference>
<dbReference type="SUPFAM" id="SSF52540">
    <property type="entry name" value="P-loop containing nucleoside triphosphate hydrolases"/>
    <property type="match status" value="1"/>
</dbReference>
<dbReference type="EMBL" id="DF967975">
    <property type="protein sequence ID" value="GAP19651.1"/>
    <property type="molecule type" value="Genomic_DNA"/>
</dbReference>
<accession>A0A0M8JQ98</accession>
<evidence type="ECO:0000259" key="6">
    <source>
        <dbReference type="SMART" id="SM00382"/>
    </source>
</evidence>
<dbReference type="Pfam" id="PF03308">
    <property type="entry name" value="MeaB"/>
    <property type="match status" value="1"/>
</dbReference>
<name>A0A0M8JQ98_9CHLR</name>
<keyword evidence="9" id="KW-1185">Reference proteome</keyword>
<evidence type="ECO:0000256" key="4">
    <source>
        <dbReference type="ARBA" id="ARBA00023134"/>
    </source>
</evidence>
<dbReference type="InterPro" id="IPR052040">
    <property type="entry name" value="GTPase/Isobutyryl-CoA_mutase"/>
</dbReference>
<dbReference type="AlphaFoldDB" id="A0A0M8JQ98"/>
<reference evidence="7" key="1">
    <citation type="journal article" date="2015" name="Genome Announc.">
        <title>Draft Genome Sequences of Anaerolinea thermolimosa IMO-1, Bellilinea caldifistulae GOMI-1, Leptolinea tardivitalis YMTK-2, Levilinea saccharolytica KIBI-1, Longilinea arvoryzae KOME-1, Previously Described as Members of the Class Anaerolineae (Chloroflexi).</title>
        <authorList>
            <person name="Matsuura N."/>
            <person name="Tourlousse M.D."/>
            <person name="Ohashi A."/>
            <person name="Hugenholtz P."/>
            <person name="Sekiguchi Y."/>
        </authorList>
    </citation>
    <scope>NUCLEOTIDE SEQUENCE</scope>
    <source>
        <strain evidence="7">KIBI-1</strain>
    </source>
</reference>
<feature type="domain" description="AAA+ ATPase" evidence="6">
    <location>
        <begin position="42"/>
        <end position="218"/>
    </location>
</feature>
<organism evidence="7">
    <name type="scientific">Levilinea saccharolytica</name>
    <dbReference type="NCBI Taxonomy" id="229921"/>
    <lineage>
        <taxon>Bacteria</taxon>
        <taxon>Bacillati</taxon>
        <taxon>Chloroflexota</taxon>
        <taxon>Anaerolineae</taxon>
        <taxon>Anaerolineales</taxon>
        <taxon>Anaerolineaceae</taxon>
        <taxon>Levilinea</taxon>
    </lineage>
</organism>
<keyword evidence="5" id="KW-0143">Chaperone</keyword>
<evidence type="ECO:0000256" key="1">
    <source>
        <dbReference type="ARBA" id="ARBA00009625"/>
    </source>
</evidence>
<dbReference type="RefSeq" id="WP_062419910.1">
    <property type="nucleotide sequence ID" value="NZ_BBXZ01000187.1"/>
</dbReference>
<sequence length="333" mass="35223">MSLVEALLAGERLALARLLSQVENDTPAGRAGLDALYAHTGRAHLVGITGSPGTGKSSLVNQLALALRRPPEGTPPLRVAIVAVDPSSPFSGGALLGDRVRMRDLSGDPGVFIRSMASRGALGGLARATAAAVQVLDAAGFDMILIETVGAGQSEVDIARLAHTTLVVEAPGLGDDIQAIKAGILEIADILVVNKADLPGADNTERALRMMLELANPGRDPHEHQGWRVPVLRTVAAQAQGIPEVIAAVQQHAQHLRSSGEWHSRDRARLTHELEDRLRSTLAEEFHRRLPAADYEAAVEALLQRQLSPSQAVEKLLRQADPARSPQSGSSNG</sequence>
<proteinExistence type="inferred from homology"/>
<evidence type="ECO:0000256" key="2">
    <source>
        <dbReference type="ARBA" id="ARBA00022741"/>
    </source>
</evidence>
<protein>
    <submittedName>
        <fullName evidence="7">LAO/AO transport system ATPase</fullName>
    </submittedName>
</protein>
<dbReference type="PATRIC" id="fig|229921.5.peg.3338"/>
<dbReference type="InterPro" id="IPR005129">
    <property type="entry name" value="GTPase_ArgK"/>
</dbReference>
<dbReference type="GO" id="GO:0003924">
    <property type="term" value="F:GTPase activity"/>
    <property type="evidence" value="ECO:0007669"/>
    <property type="project" value="InterPro"/>
</dbReference>
<dbReference type="PANTHER" id="PTHR43087">
    <property type="entry name" value="LYSINE/ARGININE/ORNITHINE TRANSPORT SYSTEM KINASE"/>
    <property type="match status" value="1"/>
</dbReference>
<dbReference type="InterPro" id="IPR027417">
    <property type="entry name" value="P-loop_NTPase"/>
</dbReference>
<dbReference type="Gene3D" id="3.40.50.300">
    <property type="entry name" value="P-loop containing nucleotide triphosphate hydrolases"/>
    <property type="match status" value="1"/>
</dbReference>
<dbReference type="CDD" id="cd03114">
    <property type="entry name" value="MMAA-like"/>
    <property type="match status" value="1"/>
</dbReference>
<dbReference type="STRING" id="229921.ADN01_04920"/>
<dbReference type="EMBL" id="LGCM01000019">
    <property type="protein sequence ID" value="KPL87489.1"/>
    <property type="molecule type" value="Genomic_DNA"/>
</dbReference>
<dbReference type="Proteomes" id="UP000050501">
    <property type="component" value="Unassembled WGS sequence"/>
</dbReference>
<keyword evidence="2" id="KW-0547">Nucleotide-binding</keyword>
<dbReference type="NCBIfam" id="TIGR00750">
    <property type="entry name" value="lao"/>
    <property type="match status" value="1"/>
</dbReference>
<keyword evidence="4" id="KW-0342">GTP-binding</keyword>
<evidence type="ECO:0000313" key="9">
    <source>
        <dbReference type="Proteomes" id="UP000050501"/>
    </source>
</evidence>
<dbReference type="InterPro" id="IPR003593">
    <property type="entry name" value="AAA+_ATPase"/>
</dbReference>
<evidence type="ECO:0000256" key="5">
    <source>
        <dbReference type="ARBA" id="ARBA00023186"/>
    </source>
</evidence>
<dbReference type="GO" id="GO:0005525">
    <property type="term" value="F:GTP binding"/>
    <property type="evidence" value="ECO:0007669"/>
    <property type="project" value="UniProtKB-KW"/>
</dbReference>
<dbReference type="PRINTS" id="PR00830">
    <property type="entry name" value="ENDOLAPTASE"/>
</dbReference>
<evidence type="ECO:0000313" key="8">
    <source>
        <dbReference type="EMBL" id="KPL87489.1"/>
    </source>
</evidence>
<gene>
    <name evidence="8" type="ORF">ADN01_04920</name>
    <name evidence="7" type="ORF">LSAC_03561</name>
</gene>